<dbReference type="Gene3D" id="3.30.565.10">
    <property type="entry name" value="Histidine kinase-like ATPase, C-terminal domain"/>
    <property type="match status" value="1"/>
</dbReference>
<evidence type="ECO:0000256" key="8">
    <source>
        <dbReference type="ARBA" id="ARBA00023012"/>
    </source>
</evidence>
<evidence type="ECO:0000256" key="9">
    <source>
        <dbReference type="ARBA" id="ARBA00064003"/>
    </source>
</evidence>
<dbReference type="FunFam" id="1.10.287.130:FF:000002">
    <property type="entry name" value="Two-component osmosensing histidine kinase"/>
    <property type="match status" value="1"/>
</dbReference>
<comment type="subunit">
    <text evidence="9">At low DSF concentrations, interacts with RpfF.</text>
</comment>
<dbReference type="InterPro" id="IPR001789">
    <property type="entry name" value="Sig_transdc_resp-reg_receiver"/>
</dbReference>
<reference evidence="16 17" key="1">
    <citation type="submission" date="2017-05" db="EMBL/GenBank/DDBJ databases">
        <authorList>
            <person name="Song R."/>
            <person name="Chenine A.L."/>
            <person name="Ruprecht R.M."/>
        </authorList>
    </citation>
    <scope>NUCLEOTIDE SEQUENCE [LARGE SCALE GENOMIC DNA]</scope>
    <source>
        <strain evidence="16 17">CECT 8489</strain>
    </source>
</reference>
<feature type="modified residue" description="4-aspartylphosphate" evidence="11">
    <location>
        <position position="699"/>
    </location>
</feature>
<dbReference type="InterPro" id="IPR011006">
    <property type="entry name" value="CheY-like_superfamily"/>
</dbReference>
<dbReference type="InterPro" id="IPR003594">
    <property type="entry name" value="HATPase_dom"/>
</dbReference>
<dbReference type="CDD" id="cd16922">
    <property type="entry name" value="HATPase_EvgS-ArcB-TorS-like"/>
    <property type="match status" value="1"/>
</dbReference>
<evidence type="ECO:0000256" key="5">
    <source>
        <dbReference type="ARBA" id="ARBA00022741"/>
    </source>
</evidence>
<dbReference type="OrthoDB" id="9801651at2"/>
<dbReference type="SMART" id="SM00388">
    <property type="entry name" value="HisKA"/>
    <property type="match status" value="1"/>
</dbReference>
<dbReference type="EC" id="2.7.13.3" evidence="2"/>
<dbReference type="InterPro" id="IPR003661">
    <property type="entry name" value="HisK_dim/P_dom"/>
</dbReference>
<keyword evidence="3 11" id="KW-0597">Phosphoprotein</keyword>
<evidence type="ECO:0000256" key="3">
    <source>
        <dbReference type="ARBA" id="ARBA00022553"/>
    </source>
</evidence>
<dbReference type="GO" id="GO:0000155">
    <property type="term" value="F:phosphorelay sensor kinase activity"/>
    <property type="evidence" value="ECO:0007669"/>
    <property type="project" value="InterPro"/>
</dbReference>
<dbReference type="InterPro" id="IPR005467">
    <property type="entry name" value="His_kinase_dom"/>
</dbReference>
<dbReference type="InterPro" id="IPR036097">
    <property type="entry name" value="HisK_dim/P_sf"/>
</dbReference>
<dbReference type="SMART" id="SM00448">
    <property type="entry name" value="REC"/>
    <property type="match status" value="1"/>
</dbReference>
<dbReference type="InterPro" id="IPR036890">
    <property type="entry name" value="HATPase_C_sf"/>
</dbReference>
<keyword evidence="8" id="KW-0902">Two-component regulatory system</keyword>
<dbReference type="PANTHER" id="PTHR45339">
    <property type="entry name" value="HYBRID SIGNAL TRANSDUCTION HISTIDINE KINASE J"/>
    <property type="match status" value="1"/>
</dbReference>
<dbReference type="Gene3D" id="1.10.287.130">
    <property type="match status" value="1"/>
</dbReference>
<dbReference type="CDD" id="cd00082">
    <property type="entry name" value="HisKA"/>
    <property type="match status" value="1"/>
</dbReference>
<dbReference type="AlphaFoldDB" id="A0A238IX40"/>
<dbReference type="Pfam" id="PF12860">
    <property type="entry name" value="PAS_7"/>
    <property type="match status" value="1"/>
</dbReference>
<keyword evidence="7" id="KW-0067">ATP-binding</keyword>
<dbReference type="FunFam" id="3.30.565.10:FF:000010">
    <property type="entry name" value="Sensor histidine kinase RcsC"/>
    <property type="match status" value="1"/>
</dbReference>
<feature type="region of interest" description="Disordered" evidence="13">
    <location>
        <begin position="578"/>
        <end position="612"/>
    </location>
</feature>
<dbReference type="SMART" id="SM00387">
    <property type="entry name" value="HATPase_c"/>
    <property type="match status" value="1"/>
</dbReference>
<proteinExistence type="predicted"/>
<dbReference type="CDD" id="cd17546">
    <property type="entry name" value="REC_hyHK_CKI1_RcsC-like"/>
    <property type="match status" value="1"/>
</dbReference>
<dbReference type="SUPFAM" id="SSF52172">
    <property type="entry name" value="CheY-like"/>
    <property type="match status" value="1"/>
</dbReference>
<feature type="domain" description="Histidine kinase" evidence="14">
    <location>
        <begin position="229"/>
        <end position="451"/>
    </location>
</feature>
<keyword evidence="5" id="KW-0547">Nucleotide-binding</keyword>
<keyword evidence="4 16" id="KW-0808">Transferase</keyword>
<keyword evidence="6 16" id="KW-0418">Kinase</keyword>
<evidence type="ECO:0000259" key="15">
    <source>
        <dbReference type="PROSITE" id="PS50110"/>
    </source>
</evidence>
<feature type="region of interest" description="Disordered" evidence="13">
    <location>
        <begin position="779"/>
        <end position="798"/>
    </location>
</feature>
<evidence type="ECO:0000259" key="14">
    <source>
        <dbReference type="PROSITE" id="PS50109"/>
    </source>
</evidence>
<keyword evidence="17" id="KW-1185">Reference proteome</keyword>
<sequence>MDIVEELEAERRARLAAEKLMAQLKSELGEANRQLSHHARKLSGEIVSSREEMGRVRSQAETLKSEVDVARDSLVQAKSAMVIAERRLWDSLETIRHGFAVFNPDNLLIAANRAFLSIFEGLDMVRPGVSIPTLIELLADEGIVDLGGVASRKWQADMLERYNSDRVDHALLKLWNGQFLRLIDRRTRNGDLVTLALNVTEQAIREEQLSEARRPAEAANRAKSAFLANMSHEIRTPMNGVVAMAEMLAETELDAEQKAFAETIRSSGEALLVIIIDVLDYSKIEAEQISFKSAPFDLERSIHDVVTLLQPSVRDKGLQIAVDYDLFMPTAYIGDAGRIRQVLTNLVGNAIKFTEQGHVLIRVVGLPGENETDYQVHITVEDTGIGIPEEKLDSVFKEFQQVENDQDRAHDGTGLGLAITKRLVEAMGGEVWLDSREGVGSGFGFRLPLTSTVDIEAEDVTAPPWLERAFIVEHAGMNRTVLAKQLGLVGLKPVLIESFEELVAGRPGPMDVIVVGQSTDGRDPFEAAAEIRARFKPAGLFKVVVGPSKVPENMTFDRLLPRPMLRAAMMEGLGELRPPVTVAPHSEDDDRHAPLRNPAGSNPPIEDAMPPEVPEPVEMLVDLPVTPDPAPETDDPPPVDPARDEPRRMRVLAAEDNRTNQFVFEKMLKALDIDLAFAENGLEAVAAFEAARPDIIFTDISMPKMDGKEATRRIRAIEAERGLEPCQIIAVTAHAMEGHQEDILAAGIDEYLTKPLKKQKLIDFIVTAQPLDARPCLPMEDAPPEHFEATRQSSLQGA</sequence>
<dbReference type="GO" id="GO:0005524">
    <property type="term" value="F:ATP binding"/>
    <property type="evidence" value="ECO:0007669"/>
    <property type="project" value="UniProtKB-KW"/>
</dbReference>
<comment type="catalytic activity">
    <reaction evidence="1">
        <text>ATP + protein L-histidine = ADP + protein N-phospho-L-histidine.</text>
        <dbReference type="EC" id="2.7.13.3"/>
    </reaction>
</comment>
<evidence type="ECO:0000256" key="7">
    <source>
        <dbReference type="ARBA" id="ARBA00022840"/>
    </source>
</evidence>
<accession>A0A238IX40</accession>
<evidence type="ECO:0000256" key="10">
    <source>
        <dbReference type="ARBA" id="ARBA00068150"/>
    </source>
</evidence>
<evidence type="ECO:0000313" key="16">
    <source>
        <dbReference type="EMBL" id="SMX23049.1"/>
    </source>
</evidence>
<evidence type="ECO:0000256" key="12">
    <source>
        <dbReference type="SAM" id="Coils"/>
    </source>
</evidence>
<feature type="domain" description="Response regulatory" evidence="15">
    <location>
        <begin position="650"/>
        <end position="769"/>
    </location>
</feature>
<feature type="coiled-coil region" evidence="12">
    <location>
        <begin position="7"/>
        <end position="41"/>
    </location>
</feature>
<organism evidence="16 17">
    <name type="scientific">Boseongicola aestuarii</name>
    <dbReference type="NCBI Taxonomy" id="1470561"/>
    <lineage>
        <taxon>Bacteria</taxon>
        <taxon>Pseudomonadati</taxon>
        <taxon>Pseudomonadota</taxon>
        <taxon>Alphaproteobacteria</taxon>
        <taxon>Rhodobacterales</taxon>
        <taxon>Paracoccaceae</taxon>
        <taxon>Boseongicola</taxon>
    </lineage>
</organism>
<protein>
    <recommendedName>
        <fullName evidence="10">Sensory/regulatory protein RpfC</fullName>
        <ecNumber evidence="2">2.7.13.3</ecNumber>
    </recommendedName>
</protein>
<dbReference type="Gene3D" id="3.40.50.2300">
    <property type="match status" value="1"/>
</dbReference>
<dbReference type="Pfam" id="PF00072">
    <property type="entry name" value="Response_reg"/>
    <property type="match status" value="1"/>
</dbReference>
<dbReference type="PROSITE" id="PS50110">
    <property type="entry name" value="RESPONSE_REGULATORY"/>
    <property type="match status" value="1"/>
</dbReference>
<dbReference type="PRINTS" id="PR00344">
    <property type="entry name" value="BCTRLSENSOR"/>
</dbReference>
<gene>
    <name evidence="16" type="primary">barA</name>
    <name evidence="16" type="ORF">BOA8489_01150</name>
</gene>
<dbReference type="SUPFAM" id="SSF55874">
    <property type="entry name" value="ATPase domain of HSP90 chaperone/DNA topoisomerase II/histidine kinase"/>
    <property type="match status" value="1"/>
</dbReference>
<evidence type="ECO:0000313" key="17">
    <source>
        <dbReference type="Proteomes" id="UP000201838"/>
    </source>
</evidence>
<dbReference type="SUPFAM" id="SSF47384">
    <property type="entry name" value="Homodimeric domain of signal transducing histidine kinase"/>
    <property type="match status" value="1"/>
</dbReference>
<dbReference type="RefSeq" id="WP_093972992.1">
    <property type="nucleotide sequence ID" value="NZ_FXXQ01000002.1"/>
</dbReference>
<dbReference type="EMBL" id="FXXQ01000002">
    <property type="protein sequence ID" value="SMX23049.1"/>
    <property type="molecule type" value="Genomic_DNA"/>
</dbReference>
<feature type="region of interest" description="Disordered" evidence="13">
    <location>
        <begin position="624"/>
        <end position="644"/>
    </location>
</feature>
<dbReference type="Pfam" id="PF02518">
    <property type="entry name" value="HATPase_c"/>
    <property type="match status" value="1"/>
</dbReference>
<evidence type="ECO:0000256" key="6">
    <source>
        <dbReference type="ARBA" id="ARBA00022777"/>
    </source>
</evidence>
<keyword evidence="12" id="KW-0175">Coiled coil</keyword>
<evidence type="ECO:0000256" key="2">
    <source>
        <dbReference type="ARBA" id="ARBA00012438"/>
    </source>
</evidence>
<dbReference type="PROSITE" id="PS50109">
    <property type="entry name" value="HIS_KIN"/>
    <property type="match status" value="1"/>
</dbReference>
<dbReference type="Proteomes" id="UP000201838">
    <property type="component" value="Unassembled WGS sequence"/>
</dbReference>
<evidence type="ECO:0000256" key="4">
    <source>
        <dbReference type="ARBA" id="ARBA00022679"/>
    </source>
</evidence>
<evidence type="ECO:0000256" key="13">
    <source>
        <dbReference type="SAM" id="MobiDB-lite"/>
    </source>
</evidence>
<evidence type="ECO:0000256" key="11">
    <source>
        <dbReference type="PROSITE-ProRule" id="PRU00169"/>
    </source>
</evidence>
<name>A0A238IX40_9RHOB</name>
<evidence type="ECO:0000256" key="1">
    <source>
        <dbReference type="ARBA" id="ARBA00000085"/>
    </source>
</evidence>
<dbReference type="PANTHER" id="PTHR45339:SF1">
    <property type="entry name" value="HYBRID SIGNAL TRANSDUCTION HISTIDINE KINASE J"/>
    <property type="match status" value="1"/>
</dbReference>
<dbReference type="Pfam" id="PF00512">
    <property type="entry name" value="HisKA"/>
    <property type="match status" value="1"/>
</dbReference>
<dbReference type="InterPro" id="IPR004358">
    <property type="entry name" value="Sig_transdc_His_kin-like_C"/>
</dbReference>